<feature type="transmembrane region" description="Helical" evidence="6">
    <location>
        <begin position="348"/>
        <end position="367"/>
    </location>
</feature>
<dbReference type="Pfam" id="PF07690">
    <property type="entry name" value="MFS_1"/>
    <property type="match status" value="1"/>
</dbReference>
<protein>
    <submittedName>
        <fullName evidence="8">MFS transporter</fullName>
    </submittedName>
</protein>
<feature type="transmembrane region" description="Helical" evidence="6">
    <location>
        <begin position="309"/>
        <end position="336"/>
    </location>
</feature>
<feature type="transmembrane region" description="Helical" evidence="6">
    <location>
        <begin position="137"/>
        <end position="156"/>
    </location>
</feature>
<organism evidence="8 9">
    <name type="scientific">Qingrenia yutianensis</name>
    <dbReference type="NCBI Taxonomy" id="2763676"/>
    <lineage>
        <taxon>Bacteria</taxon>
        <taxon>Bacillati</taxon>
        <taxon>Bacillota</taxon>
        <taxon>Clostridia</taxon>
        <taxon>Eubacteriales</taxon>
        <taxon>Oscillospiraceae</taxon>
        <taxon>Qingrenia</taxon>
    </lineage>
</organism>
<feature type="transmembrane region" description="Helical" evidence="6">
    <location>
        <begin position="210"/>
        <end position="229"/>
    </location>
</feature>
<accession>A0A926FD54</accession>
<evidence type="ECO:0000256" key="2">
    <source>
        <dbReference type="ARBA" id="ARBA00022448"/>
    </source>
</evidence>
<dbReference type="GO" id="GO:0035435">
    <property type="term" value="P:phosphate ion transmembrane transport"/>
    <property type="evidence" value="ECO:0007669"/>
    <property type="project" value="TreeGrafter"/>
</dbReference>
<feature type="transmembrane region" description="Helical" evidence="6">
    <location>
        <begin position="373"/>
        <end position="394"/>
    </location>
</feature>
<keyword evidence="2" id="KW-0813">Transport</keyword>
<dbReference type="PROSITE" id="PS50850">
    <property type="entry name" value="MFS"/>
    <property type="match status" value="1"/>
</dbReference>
<dbReference type="GO" id="GO:0061513">
    <property type="term" value="F:glucose 6-phosphate:phosphate antiporter activity"/>
    <property type="evidence" value="ECO:0007669"/>
    <property type="project" value="TreeGrafter"/>
</dbReference>
<evidence type="ECO:0000256" key="4">
    <source>
        <dbReference type="ARBA" id="ARBA00022989"/>
    </source>
</evidence>
<feature type="transmembrane region" description="Helical" evidence="6">
    <location>
        <begin position="162"/>
        <end position="183"/>
    </location>
</feature>
<feature type="transmembrane region" description="Helical" evidence="6">
    <location>
        <begin position="79"/>
        <end position="101"/>
    </location>
</feature>
<dbReference type="RefSeq" id="WP_262432008.1">
    <property type="nucleotide sequence ID" value="NZ_JACRTE010000006.1"/>
</dbReference>
<dbReference type="GO" id="GO:0005886">
    <property type="term" value="C:plasma membrane"/>
    <property type="evidence" value="ECO:0007669"/>
    <property type="project" value="UniProtKB-SubCell"/>
</dbReference>
<feature type="transmembrane region" description="Helical" evidence="6">
    <location>
        <begin position="249"/>
        <end position="270"/>
    </location>
</feature>
<evidence type="ECO:0000256" key="5">
    <source>
        <dbReference type="ARBA" id="ARBA00023136"/>
    </source>
</evidence>
<feature type="transmembrane region" description="Helical" evidence="6">
    <location>
        <begin position="9"/>
        <end position="27"/>
    </location>
</feature>
<feature type="transmembrane region" description="Helical" evidence="6">
    <location>
        <begin position="282"/>
        <end position="303"/>
    </location>
</feature>
<dbReference type="AlphaFoldDB" id="A0A926FD54"/>
<feature type="transmembrane region" description="Helical" evidence="6">
    <location>
        <begin position="47"/>
        <end position="67"/>
    </location>
</feature>
<gene>
    <name evidence="8" type="ORF">H8706_06625</name>
</gene>
<keyword evidence="4 6" id="KW-1133">Transmembrane helix</keyword>
<dbReference type="SUPFAM" id="SSF103473">
    <property type="entry name" value="MFS general substrate transporter"/>
    <property type="match status" value="1"/>
</dbReference>
<evidence type="ECO:0000256" key="1">
    <source>
        <dbReference type="ARBA" id="ARBA00004651"/>
    </source>
</evidence>
<comment type="subcellular location">
    <subcellularLocation>
        <location evidence="1">Cell membrane</location>
        <topology evidence="1">Multi-pass membrane protein</topology>
    </subcellularLocation>
</comment>
<dbReference type="EMBL" id="JACRTE010000006">
    <property type="protein sequence ID" value="MBC8596542.1"/>
    <property type="molecule type" value="Genomic_DNA"/>
</dbReference>
<dbReference type="InterPro" id="IPR020846">
    <property type="entry name" value="MFS_dom"/>
</dbReference>
<dbReference type="Proteomes" id="UP000647416">
    <property type="component" value="Unassembled WGS sequence"/>
</dbReference>
<comment type="caution">
    <text evidence="8">The sequence shown here is derived from an EMBL/GenBank/DDBJ whole genome shotgun (WGS) entry which is preliminary data.</text>
</comment>
<evidence type="ECO:0000256" key="3">
    <source>
        <dbReference type="ARBA" id="ARBA00022692"/>
    </source>
</evidence>
<dbReference type="PANTHER" id="PTHR43826">
    <property type="entry name" value="GLUCOSE-6-PHOSPHATE EXCHANGER SLC37A4"/>
    <property type="match status" value="1"/>
</dbReference>
<keyword evidence="3 6" id="KW-0812">Transmembrane</keyword>
<feature type="domain" description="Major facilitator superfamily (MFS) profile" evidence="7">
    <location>
        <begin position="10"/>
        <end position="399"/>
    </location>
</feature>
<feature type="transmembrane region" description="Helical" evidence="6">
    <location>
        <begin position="107"/>
        <end position="130"/>
    </location>
</feature>
<keyword evidence="9" id="KW-1185">Reference proteome</keyword>
<evidence type="ECO:0000313" key="9">
    <source>
        <dbReference type="Proteomes" id="UP000647416"/>
    </source>
</evidence>
<name>A0A926FD54_9FIRM</name>
<dbReference type="PANTHER" id="PTHR43826:SF3">
    <property type="entry name" value="GLUCOSE-6-PHOSPHATE EXCHANGER SLC37A4"/>
    <property type="match status" value="1"/>
</dbReference>
<dbReference type="InterPro" id="IPR051337">
    <property type="entry name" value="OPA_Antiporter"/>
</dbReference>
<dbReference type="InterPro" id="IPR011701">
    <property type="entry name" value="MFS"/>
</dbReference>
<evidence type="ECO:0000313" key="8">
    <source>
        <dbReference type="EMBL" id="MBC8596542.1"/>
    </source>
</evidence>
<evidence type="ECO:0000256" key="6">
    <source>
        <dbReference type="SAM" id="Phobius"/>
    </source>
</evidence>
<keyword evidence="5 6" id="KW-0472">Membrane</keyword>
<evidence type="ECO:0000259" key="7">
    <source>
        <dbReference type="PROSITE" id="PS50850"/>
    </source>
</evidence>
<sequence>MEKITDKKQVLSASLLFMFLYLISYVTRINYGAVISEICAAENMQKSLVSLALTMSAVTYGTGQLISGFLGDRLNPKRLIFGGLLLTAATNLIIPVCTSPYQMAAVWAVNGFAQAFMWPPLVKIMATLFTSEDYKKACVIVTWGSSFGTIAVYALSPVCISLFGWRGVFVVSAFFAVLMSVIWMKKCRFENGSTHFVTNKITETNEKFGVKYLVLMGLIMLAIVLQGILRDGVTTWMPSYISETFNLDRRAAILTGVILPVFSIGAIQLTSVIYRKFIKSELMLASVVFFAGFISALLLFSVNGKSAPFSILFSAVLTACMYGVNIVMTCMVPPYFAKYGNISFMSGLLNFCTYIGSAASGAGLALFSEKFGWSATIVLWAVIALAGGLICLAVTKPWNKFKEN</sequence>
<dbReference type="Gene3D" id="1.20.1250.20">
    <property type="entry name" value="MFS general substrate transporter like domains"/>
    <property type="match status" value="2"/>
</dbReference>
<dbReference type="InterPro" id="IPR036259">
    <property type="entry name" value="MFS_trans_sf"/>
</dbReference>
<reference evidence="8" key="1">
    <citation type="submission" date="2020-08" db="EMBL/GenBank/DDBJ databases">
        <title>Genome public.</title>
        <authorList>
            <person name="Liu C."/>
            <person name="Sun Q."/>
        </authorList>
    </citation>
    <scope>NUCLEOTIDE SEQUENCE</scope>
    <source>
        <strain evidence="8">NSJ-50</strain>
    </source>
</reference>
<proteinExistence type="predicted"/>